<keyword evidence="7" id="KW-0186">Copper</keyword>
<evidence type="ECO:0000256" key="2">
    <source>
        <dbReference type="ARBA" id="ARBA00004418"/>
    </source>
</evidence>
<organism evidence="10 11">
    <name type="scientific">Rhodococcus navarretei</name>
    <dbReference type="NCBI Taxonomy" id="3128981"/>
    <lineage>
        <taxon>Bacteria</taxon>
        <taxon>Bacillati</taxon>
        <taxon>Actinomycetota</taxon>
        <taxon>Actinomycetes</taxon>
        <taxon>Mycobacteriales</taxon>
        <taxon>Nocardiaceae</taxon>
        <taxon>Rhodococcus</taxon>
    </lineage>
</organism>
<dbReference type="InterPro" id="IPR008972">
    <property type="entry name" value="Cupredoxin"/>
</dbReference>
<keyword evidence="11" id="KW-1185">Reference proteome</keyword>
<feature type="domain" description="Blue (type 1) copper" evidence="9">
    <location>
        <begin position="46"/>
        <end position="123"/>
    </location>
</feature>
<evidence type="ECO:0000256" key="3">
    <source>
        <dbReference type="ARBA" id="ARBA00022448"/>
    </source>
</evidence>
<keyword evidence="5" id="KW-0574">Periplasm</keyword>
<comment type="caution">
    <text evidence="10">The sequence shown here is derived from an EMBL/GenBank/DDBJ whole genome shotgun (WGS) entry which is preliminary data.</text>
</comment>
<keyword evidence="6" id="KW-0249">Electron transport</keyword>
<dbReference type="Proteomes" id="UP001456513">
    <property type="component" value="Unassembled WGS sequence"/>
</dbReference>
<dbReference type="PANTHER" id="PTHR36507">
    <property type="entry name" value="BLL1555 PROTEIN"/>
    <property type="match status" value="1"/>
</dbReference>
<evidence type="ECO:0000313" key="11">
    <source>
        <dbReference type="Proteomes" id="UP001456513"/>
    </source>
</evidence>
<feature type="signal peptide" evidence="8">
    <location>
        <begin position="1"/>
        <end position="26"/>
    </location>
</feature>
<dbReference type="PRINTS" id="PR00155">
    <property type="entry name" value="AMICYANIN"/>
</dbReference>
<dbReference type="Gene3D" id="2.60.40.420">
    <property type="entry name" value="Cupredoxins - blue copper proteins"/>
    <property type="match status" value="1"/>
</dbReference>
<dbReference type="EMBL" id="JBBPCN010000001">
    <property type="protein sequence ID" value="MEK8069851.1"/>
    <property type="molecule type" value="Genomic_DNA"/>
</dbReference>
<keyword evidence="3" id="KW-0813">Transport</keyword>
<gene>
    <name evidence="10" type="ORF">AABD04_03200</name>
</gene>
<evidence type="ECO:0000256" key="6">
    <source>
        <dbReference type="ARBA" id="ARBA00022982"/>
    </source>
</evidence>
<dbReference type="InterPro" id="IPR000923">
    <property type="entry name" value="BlueCu_1"/>
</dbReference>
<evidence type="ECO:0000313" key="10">
    <source>
        <dbReference type="EMBL" id="MEK8069851.1"/>
    </source>
</evidence>
<protein>
    <submittedName>
        <fullName evidence="10">Plastocyanin/azurin family copper-binding protein</fullName>
    </submittedName>
</protein>
<keyword evidence="4" id="KW-0479">Metal-binding</keyword>
<evidence type="ECO:0000256" key="8">
    <source>
        <dbReference type="SAM" id="SignalP"/>
    </source>
</evidence>
<evidence type="ECO:0000256" key="7">
    <source>
        <dbReference type="ARBA" id="ARBA00023008"/>
    </source>
</evidence>
<accession>A0ABU9CTP2</accession>
<keyword evidence="8" id="KW-0732">Signal</keyword>
<evidence type="ECO:0000256" key="1">
    <source>
        <dbReference type="ARBA" id="ARBA00001935"/>
    </source>
</evidence>
<comment type="cofactor">
    <cofactor evidence="1">
        <name>Cu cation</name>
        <dbReference type="ChEBI" id="CHEBI:23378"/>
    </cofactor>
</comment>
<comment type="subcellular location">
    <subcellularLocation>
        <location evidence="2">Periplasm</location>
    </subcellularLocation>
</comment>
<feature type="chain" id="PRO_5045215937" evidence="8">
    <location>
        <begin position="27"/>
        <end position="124"/>
    </location>
</feature>
<dbReference type="SUPFAM" id="SSF49503">
    <property type="entry name" value="Cupredoxins"/>
    <property type="match status" value="1"/>
</dbReference>
<reference evidence="10 11" key="1">
    <citation type="submission" date="2024-03" db="EMBL/GenBank/DDBJ databases">
        <title>Rhodococcus navarretei sp. nov. and Pseudarthrobacter quantumdoti sp. nov., two new species with the ability to biosynthesize Quantum Dots isolated from soil samples at Union Glacier, Antarctica.</title>
        <authorList>
            <person name="Vargas M."/>
        </authorList>
    </citation>
    <scope>NUCLEOTIDE SEQUENCE [LARGE SCALE GENOMIC DNA]</scope>
    <source>
        <strain evidence="10 11">EXRC-4A-4</strain>
    </source>
</reference>
<evidence type="ECO:0000259" key="9">
    <source>
        <dbReference type="Pfam" id="PF00127"/>
    </source>
</evidence>
<evidence type="ECO:0000256" key="5">
    <source>
        <dbReference type="ARBA" id="ARBA00022764"/>
    </source>
</evidence>
<sequence>MSSLGTVGYMKAFGLFAALMITSALTACSTPTTPAAPAEPVAENQVTVADRMYSPKTLTISVGDTVTWVFADRGMAHNVVADDNSFRSALMETGQFTHTFDTAGTFTYHCTPHPDMTATVVVEP</sequence>
<proteinExistence type="predicted"/>
<dbReference type="Pfam" id="PF00127">
    <property type="entry name" value="Copper-bind"/>
    <property type="match status" value="1"/>
</dbReference>
<dbReference type="PANTHER" id="PTHR36507:SF1">
    <property type="entry name" value="BLL1555 PROTEIN"/>
    <property type="match status" value="1"/>
</dbReference>
<dbReference type="RefSeq" id="WP_341440214.1">
    <property type="nucleotide sequence ID" value="NZ_JBBPCN010000001.1"/>
</dbReference>
<evidence type="ECO:0000256" key="4">
    <source>
        <dbReference type="ARBA" id="ARBA00022723"/>
    </source>
</evidence>
<dbReference type="InterPro" id="IPR052721">
    <property type="entry name" value="ET_Amicyanin"/>
</dbReference>
<name>A0ABU9CTP2_9NOCA</name>
<dbReference type="InterPro" id="IPR002386">
    <property type="entry name" value="Amicyanin/Pseudoazurin"/>
</dbReference>